<sequence length="285" mass="30612">MRDTDRYGYGLRIRSLGPVAELPLADPAADHPLVRFRYDDSTHPPAPTGGPDEWRCVRSLADGRVLSLDRRAGAATLHGSPPTPDLLPHPYLTAAATVVNRWAGRESFHAGSFAADGRVWAVLGVRTAGKSSLLAALAADGIPVLSDDVLVTDGRYGYAGPRCLDLREPVPGSDLATVPVRYGTRLRVALPPVPDRLPVGGWCFLRWGDEPALRPVPATDLLGRLAARRAWPELPSDPAVLFSLATLPAWEVVRPRDWRAMPAVLRLLRDATGRAVPAGSTTGGR</sequence>
<dbReference type="SUPFAM" id="SSF53795">
    <property type="entry name" value="PEP carboxykinase-like"/>
    <property type="match status" value="1"/>
</dbReference>
<accession>A0A1C5I7I9</accession>
<dbReference type="Proteomes" id="UP000199360">
    <property type="component" value="Unassembled WGS sequence"/>
</dbReference>
<organism evidence="1 2">
    <name type="scientific">Micromonospora humi</name>
    <dbReference type="NCBI Taxonomy" id="745366"/>
    <lineage>
        <taxon>Bacteria</taxon>
        <taxon>Bacillati</taxon>
        <taxon>Actinomycetota</taxon>
        <taxon>Actinomycetes</taxon>
        <taxon>Micromonosporales</taxon>
        <taxon>Micromonosporaceae</taxon>
        <taxon>Micromonospora</taxon>
    </lineage>
</organism>
<dbReference type="Gene3D" id="3.40.50.300">
    <property type="entry name" value="P-loop containing nucleotide triphosphate hydrolases"/>
    <property type="match status" value="1"/>
</dbReference>
<evidence type="ECO:0008006" key="3">
    <source>
        <dbReference type="Google" id="ProtNLM"/>
    </source>
</evidence>
<keyword evidence="2" id="KW-1185">Reference proteome</keyword>
<gene>
    <name evidence="1" type="ORF">GA0070213_10532</name>
</gene>
<reference evidence="2" key="1">
    <citation type="submission" date="2016-06" db="EMBL/GenBank/DDBJ databases">
        <authorList>
            <person name="Varghese N."/>
            <person name="Submissions Spin"/>
        </authorList>
    </citation>
    <scope>NUCLEOTIDE SEQUENCE [LARGE SCALE GENOMIC DNA]</scope>
    <source>
        <strain evidence="2">DSM 45647</strain>
    </source>
</reference>
<name>A0A1C5I7I9_9ACTN</name>
<dbReference type="InterPro" id="IPR027417">
    <property type="entry name" value="P-loop_NTPase"/>
</dbReference>
<protein>
    <recommendedName>
        <fullName evidence="3">Hpr(Ser) kinase/phosphatase</fullName>
    </recommendedName>
</protein>
<dbReference type="EMBL" id="FMDM01000005">
    <property type="protein sequence ID" value="SCG54145.1"/>
    <property type="molecule type" value="Genomic_DNA"/>
</dbReference>
<dbReference type="OrthoDB" id="3337592at2"/>
<proteinExistence type="predicted"/>
<dbReference type="RefSeq" id="WP_091061588.1">
    <property type="nucleotide sequence ID" value="NZ_FMDM01000005.1"/>
</dbReference>
<evidence type="ECO:0000313" key="1">
    <source>
        <dbReference type="EMBL" id="SCG54145.1"/>
    </source>
</evidence>
<evidence type="ECO:0000313" key="2">
    <source>
        <dbReference type="Proteomes" id="UP000199360"/>
    </source>
</evidence>
<dbReference type="AlphaFoldDB" id="A0A1C5I7I9"/>